<dbReference type="Pfam" id="PF02572">
    <property type="entry name" value="CobA_CobO_BtuR"/>
    <property type="match status" value="1"/>
</dbReference>
<name>A0A142VAL2_9CHLR</name>
<evidence type="ECO:0000313" key="1">
    <source>
        <dbReference type="EMBL" id="AMU86876.1"/>
    </source>
</evidence>
<dbReference type="EMBL" id="PHFD01000204">
    <property type="protein sequence ID" value="PKH46490.1"/>
    <property type="molecule type" value="Genomic_DNA"/>
</dbReference>
<dbReference type="PANTHER" id="PTHR46638:SF1">
    <property type="entry name" value="CORRINOID ADENOSYLTRANSFERASE"/>
    <property type="match status" value="1"/>
</dbReference>
<dbReference type="CDD" id="cd00561">
    <property type="entry name" value="CobA_ACA"/>
    <property type="match status" value="1"/>
</dbReference>
<sequence length="199" mass="21767">MPLLNFIFGAKPHIWEDFLATNHTPYLEKGLISIFTGEGKGKTSAAVGNSVRAAGHGLRVCLIFFAKGKRFDHGEFKILSSLPNVTLQSFGQAGWILKDISEETRKQAERAFEAASEAVTGGQYDLVVMDEIMIALTAGLVTTEQVIRMINAKPSYVELIMTGRGAPAELIELADLVSEIKAVKHPYTRGIKARKGIDY</sequence>
<dbReference type="GO" id="GO:0008817">
    <property type="term" value="F:corrinoid adenosyltransferase activity"/>
    <property type="evidence" value="ECO:0007669"/>
    <property type="project" value="UniProtKB-EC"/>
</dbReference>
<dbReference type="PATRIC" id="fig|61435.8.peg.1046"/>
<gene>
    <name evidence="2" type="ORF">CVH13_01065</name>
    <name evidence="1" type="ORF">Dm11a5_1050</name>
</gene>
<dbReference type="EMBL" id="CP011127">
    <property type="protein sequence ID" value="AMU86876.1"/>
    <property type="molecule type" value="Genomic_DNA"/>
</dbReference>
<dbReference type="GO" id="GO:0005524">
    <property type="term" value="F:ATP binding"/>
    <property type="evidence" value="ECO:0007669"/>
    <property type="project" value="InterPro"/>
</dbReference>
<evidence type="ECO:0000313" key="2">
    <source>
        <dbReference type="EMBL" id="PKH46490.1"/>
    </source>
</evidence>
<proteinExistence type="predicted"/>
<evidence type="ECO:0000313" key="3">
    <source>
        <dbReference type="Proteomes" id="UP000076394"/>
    </source>
</evidence>
<keyword evidence="1" id="KW-0808">Transferase</keyword>
<reference evidence="2 4" key="2">
    <citation type="journal article" date="2017" name="FEMS Microbiol. Ecol.">
        <title>Reconstructed genomes of novel Dehalococcoides mccartyi strains from 1,2,3,4-tetrachlorodibenzo-p-dioxin-dechlorinating enrichment cultures reveal divergent reductive dehalogenase gene profiles.</title>
        <authorList>
            <person name="Dam H.T."/>
            <person name="Vollmers J."/>
            <person name="Kaster A.K."/>
            <person name="Haggblom M.M."/>
        </authorList>
    </citation>
    <scope>NUCLEOTIDE SEQUENCE [LARGE SCALE GENOMIC DNA]</scope>
    <source>
        <strain evidence="2 4">H1-3-2.001</strain>
    </source>
</reference>
<organism evidence="1 3">
    <name type="scientific">Dehalococcoides mccartyi</name>
    <dbReference type="NCBI Taxonomy" id="61435"/>
    <lineage>
        <taxon>Bacteria</taxon>
        <taxon>Bacillati</taxon>
        <taxon>Chloroflexota</taxon>
        <taxon>Dehalococcoidia</taxon>
        <taxon>Dehalococcoidales</taxon>
        <taxon>Dehalococcoidaceae</taxon>
        <taxon>Dehalococcoides</taxon>
    </lineage>
</organism>
<dbReference type="InterPro" id="IPR003724">
    <property type="entry name" value="CblAdoTrfase_CobA"/>
</dbReference>
<protein>
    <submittedName>
        <fullName evidence="1">Cob(I)alamin adenosyltransferase</fullName>
        <ecNumber evidence="2">2.5.1.17</ecNumber>
    </submittedName>
</protein>
<accession>A0A142VAL2</accession>
<dbReference type="SUPFAM" id="SSF52540">
    <property type="entry name" value="P-loop containing nucleoside triphosphate hydrolases"/>
    <property type="match status" value="1"/>
</dbReference>
<dbReference type="Proteomes" id="UP000233649">
    <property type="component" value="Unassembled WGS sequence"/>
</dbReference>
<reference evidence="1 3" key="1">
    <citation type="submission" date="2015-03" db="EMBL/GenBank/DDBJ databases">
        <title>Genomic characterization of Dehalococcoides mccartyi strain 11a5, an unusal plasmid-containing chloroethene dechlorinator.</title>
        <authorList>
            <person name="Zhao S."/>
            <person name="Ding C."/>
            <person name="He J."/>
        </authorList>
    </citation>
    <scope>NUCLEOTIDE SEQUENCE [LARGE SCALE GENOMIC DNA]</scope>
    <source>
        <strain evidence="1 3">11a5</strain>
    </source>
</reference>
<dbReference type="PIRSF" id="PIRSF015617">
    <property type="entry name" value="Adensltrnsf_CobA"/>
    <property type="match status" value="1"/>
</dbReference>
<dbReference type="EC" id="2.5.1.17" evidence="2"/>
<dbReference type="Gene3D" id="3.40.50.300">
    <property type="entry name" value="P-loop containing nucleotide triphosphate hydrolases"/>
    <property type="match status" value="1"/>
</dbReference>
<dbReference type="PANTHER" id="PTHR46638">
    <property type="entry name" value="CORRINOID ADENOSYLTRANSFERASE"/>
    <property type="match status" value="1"/>
</dbReference>
<dbReference type="AlphaFoldDB" id="A0A142VAL2"/>
<dbReference type="InterPro" id="IPR027417">
    <property type="entry name" value="P-loop_NTPase"/>
</dbReference>
<dbReference type="Proteomes" id="UP000076394">
    <property type="component" value="Chromosome"/>
</dbReference>
<evidence type="ECO:0000313" key="4">
    <source>
        <dbReference type="Proteomes" id="UP000233649"/>
    </source>
</evidence>
<dbReference type="GO" id="GO:0009236">
    <property type="term" value="P:cobalamin biosynthetic process"/>
    <property type="evidence" value="ECO:0007669"/>
    <property type="project" value="InterPro"/>
</dbReference>